<dbReference type="EMBL" id="MJLX01000019">
    <property type="protein sequence ID" value="RLM25392.1"/>
    <property type="molecule type" value="Genomic_DNA"/>
</dbReference>
<dbReference type="Proteomes" id="UP000285972">
    <property type="component" value="Unassembled WGS sequence"/>
</dbReference>
<dbReference type="RefSeq" id="WP_095835533.1">
    <property type="nucleotide sequence ID" value="NZ_CP014137.1"/>
</dbReference>
<gene>
    <name evidence="1" type="ORF">BIY26_08975</name>
</gene>
<proteinExistence type="predicted"/>
<reference evidence="1 2" key="1">
    <citation type="submission" date="2016-09" db="EMBL/GenBank/DDBJ databases">
        <authorList>
            <person name="Doonan J."/>
            <person name="Pachebat J.A."/>
            <person name="Golyshin P.N."/>
            <person name="Denman S."/>
            <person name="Mcdonald J.E."/>
        </authorList>
    </citation>
    <scope>NUCLEOTIDE SEQUENCE [LARGE SCALE GENOMIC DNA]</scope>
    <source>
        <strain evidence="1 2">FRB141</strain>
    </source>
</reference>
<evidence type="ECO:0000313" key="2">
    <source>
        <dbReference type="Proteomes" id="UP000285972"/>
    </source>
</evidence>
<dbReference type="KEGG" id="bgj:AWC36_22190"/>
<organism evidence="1 2">
    <name type="scientific">Brenneria goodwinii</name>
    <dbReference type="NCBI Taxonomy" id="1109412"/>
    <lineage>
        <taxon>Bacteria</taxon>
        <taxon>Pseudomonadati</taxon>
        <taxon>Pseudomonadota</taxon>
        <taxon>Gammaproteobacteria</taxon>
        <taxon>Enterobacterales</taxon>
        <taxon>Pectobacteriaceae</taxon>
        <taxon>Brenneria</taxon>
    </lineage>
</organism>
<name>A0AAE8JN78_9GAMM</name>
<dbReference type="AlphaFoldDB" id="A0AAE8JN78"/>
<dbReference type="GeneID" id="70909534"/>
<comment type="caution">
    <text evidence="1">The sequence shown here is derived from an EMBL/GenBank/DDBJ whole genome shotgun (WGS) entry which is preliminary data.</text>
</comment>
<accession>A0AAE8JN78</accession>
<protein>
    <submittedName>
        <fullName evidence="1">Uncharacterized protein</fullName>
    </submittedName>
</protein>
<evidence type="ECO:0000313" key="1">
    <source>
        <dbReference type="EMBL" id="RLM25392.1"/>
    </source>
</evidence>
<sequence>MLSSTKKRMATLANDPDHLPRLMVMWPENHIIHQLAKALLDVKTKKDCPALSPINEQEAFELWFASDYSPDKSSAASDESEAFFKAIFWHVWQARAQLDTQQGE</sequence>